<dbReference type="Pfam" id="PF07776">
    <property type="entry name" value="zf-AD"/>
    <property type="match status" value="1"/>
</dbReference>
<dbReference type="SUPFAM" id="SSF57716">
    <property type="entry name" value="Glucocorticoid receptor-like (DNA-binding domain)"/>
    <property type="match status" value="1"/>
</dbReference>
<gene>
    <name evidence="1" type="ORF">PACLA_8A004717</name>
</gene>
<keyword evidence="2" id="KW-1185">Reference proteome</keyword>
<organism evidence="1 2">
    <name type="scientific">Paramuricea clavata</name>
    <name type="common">Red gorgonian</name>
    <name type="synonym">Violescent sea-whip</name>
    <dbReference type="NCBI Taxonomy" id="317549"/>
    <lineage>
        <taxon>Eukaryota</taxon>
        <taxon>Metazoa</taxon>
        <taxon>Cnidaria</taxon>
        <taxon>Anthozoa</taxon>
        <taxon>Octocorallia</taxon>
        <taxon>Malacalcyonacea</taxon>
        <taxon>Plexauridae</taxon>
        <taxon>Paramuricea</taxon>
    </lineage>
</organism>
<evidence type="ECO:0000313" key="2">
    <source>
        <dbReference type="Proteomes" id="UP001152795"/>
    </source>
</evidence>
<dbReference type="Proteomes" id="UP001152795">
    <property type="component" value="Unassembled WGS sequence"/>
</dbReference>
<dbReference type="AlphaFoldDB" id="A0A6S7HAW7"/>
<dbReference type="PROSITE" id="PS51915">
    <property type="entry name" value="ZAD"/>
    <property type="match status" value="1"/>
</dbReference>
<dbReference type="Gene3D" id="3.40.1800.20">
    <property type="match status" value="1"/>
</dbReference>
<protein>
    <submittedName>
        <fullName evidence="1">Zinc finger 287</fullName>
    </submittedName>
</protein>
<evidence type="ECO:0000313" key="1">
    <source>
        <dbReference type="EMBL" id="CAB3993021.1"/>
    </source>
</evidence>
<dbReference type="GO" id="GO:0008270">
    <property type="term" value="F:zinc ion binding"/>
    <property type="evidence" value="ECO:0007669"/>
    <property type="project" value="UniProtKB-UniRule"/>
</dbReference>
<feature type="non-terminal residue" evidence="1">
    <location>
        <position position="275"/>
    </location>
</feature>
<sequence length="275" mass="31389">MASKDTPKKYYKKSVSTDISRCRLCNSVVDRTHNKNIFRSSNLTILRNIEQIYGCALPQENLLPYLICRPCERRLNNAIQFKNTIVETRRSLQNDLRTKRCKELPPSVTKQSTKIHAAGAGPRRRSIDFDLVEVSIPVTEGQVLDEEEPSKHEHDVLQKANKELLEVARRSTPSVLRKRKYEGMSAEGWMTEVLNELSTRCPTVNNILTSLLESDYHSERKNPAICLIYGIIGFLRCHELSRVQRINSVLLTQGQATVNVSTHNLPIKYPGALYK</sequence>
<accession>A0A6S7HAW7</accession>
<comment type="caution">
    <text evidence="1">The sequence shown here is derived from an EMBL/GenBank/DDBJ whole genome shotgun (WGS) entry which is preliminary data.</text>
</comment>
<reference evidence="1" key="1">
    <citation type="submission" date="2020-04" db="EMBL/GenBank/DDBJ databases">
        <authorList>
            <person name="Alioto T."/>
            <person name="Alioto T."/>
            <person name="Gomez Garrido J."/>
        </authorList>
    </citation>
    <scope>NUCLEOTIDE SEQUENCE</scope>
    <source>
        <strain evidence="1">A484AB</strain>
    </source>
</reference>
<dbReference type="EMBL" id="CACRXK020002169">
    <property type="protein sequence ID" value="CAB3993021.1"/>
    <property type="molecule type" value="Genomic_DNA"/>
</dbReference>
<dbReference type="OrthoDB" id="5986916at2759"/>
<name>A0A6S7HAW7_PARCT</name>
<dbReference type="SMART" id="SM00868">
    <property type="entry name" value="zf-AD"/>
    <property type="match status" value="1"/>
</dbReference>
<proteinExistence type="predicted"/>
<dbReference type="InterPro" id="IPR012934">
    <property type="entry name" value="Znf_AD"/>
</dbReference>
<dbReference type="GO" id="GO:0005634">
    <property type="term" value="C:nucleus"/>
    <property type="evidence" value="ECO:0007669"/>
    <property type="project" value="InterPro"/>
</dbReference>